<evidence type="ECO:0000256" key="1">
    <source>
        <dbReference type="ARBA" id="ARBA00023015"/>
    </source>
</evidence>
<organism evidence="6 7">
    <name type="scientific">Streptodolium elevatio</name>
    <dbReference type="NCBI Taxonomy" id="3157996"/>
    <lineage>
        <taxon>Bacteria</taxon>
        <taxon>Bacillati</taxon>
        <taxon>Actinomycetota</taxon>
        <taxon>Actinomycetes</taxon>
        <taxon>Kitasatosporales</taxon>
        <taxon>Streptomycetaceae</taxon>
        <taxon>Streptodolium</taxon>
    </lineage>
</organism>
<gene>
    <name evidence="6" type="ORF">AB0C36_29785</name>
</gene>
<feature type="domain" description="HTH tetR-type" evidence="5">
    <location>
        <begin position="24"/>
        <end position="84"/>
    </location>
</feature>
<dbReference type="InterPro" id="IPR050109">
    <property type="entry name" value="HTH-type_TetR-like_transc_reg"/>
</dbReference>
<dbReference type="Proteomes" id="UP001551482">
    <property type="component" value="Unassembled WGS sequence"/>
</dbReference>
<dbReference type="PROSITE" id="PS50977">
    <property type="entry name" value="HTH_TETR_2"/>
    <property type="match status" value="1"/>
</dbReference>
<dbReference type="PANTHER" id="PTHR30055:SF234">
    <property type="entry name" value="HTH-TYPE TRANSCRIPTIONAL REGULATOR BETI"/>
    <property type="match status" value="1"/>
</dbReference>
<dbReference type="InterPro" id="IPR001387">
    <property type="entry name" value="Cro/C1-type_HTH"/>
</dbReference>
<dbReference type="EMBL" id="JBEZFP010000096">
    <property type="protein sequence ID" value="MEU8137692.1"/>
    <property type="molecule type" value="Genomic_DNA"/>
</dbReference>
<keyword evidence="7" id="KW-1185">Reference proteome</keyword>
<dbReference type="PANTHER" id="PTHR30055">
    <property type="entry name" value="HTH-TYPE TRANSCRIPTIONAL REGULATOR RUTR"/>
    <property type="match status" value="1"/>
</dbReference>
<comment type="caution">
    <text evidence="6">The sequence shown here is derived from an EMBL/GenBank/DDBJ whole genome shotgun (WGS) entry which is preliminary data.</text>
</comment>
<protein>
    <submittedName>
        <fullName evidence="6">TetR/AcrR family transcriptional regulator</fullName>
    </submittedName>
</protein>
<dbReference type="PRINTS" id="PR00455">
    <property type="entry name" value="HTHTETR"/>
</dbReference>
<dbReference type="RefSeq" id="WP_358359957.1">
    <property type="nucleotide sequence ID" value="NZ_JBEZFP010000096.1"/>
</dbReference>
<evidence type="ECO:0000256" key="3">
    <source>
        <dbReference type="ARBA" id="ARBA00023163"/>
    </source>
</evidence>
<dbReference type="Pfam" id="PF00440">
    <property type="entry name" value="TetR_N"/>
    <property type="match status" value="1"/>
</dbReference>
<feature type="DNA-binding region" description="H-T-H motif" evidence="4">
    <location>
        <begin position="47"/>
        <end position="66"/>
    </location>
</feature>
<evidence type="ECO:0000256" key="4">
    <source>
        <dbReference type="PROSITE-ProRule" id="PRU00335"/>
    </source>
</evidence>
<dbReference type="CDD" id="cd00093">
    <property type="entry name" value="HTH_XRE"/>
    <property type="match status" value="1"/>
</dbReference>
<dbReference type="InterPro" id="IPR009057">
    <property type="entry name" value="Homeodomain-like_sf"/>
</dbReference>
<evidence type="ECO:0000256" key="2">
    <source>
        <dbReference type="ARBA" id="ARBA00023125"/>
    </source>
</evidence>
<dbReference type="InterPro" id="IPR036271">
    <property type="entry name" value="Tet_transcr_reg_TetR-rel_C_sf"/>
</dbReference>
<evidence type="ECO:0000313" key="7">
    <source>
        <dbReference type="Proteomes" id="UP001551482"/>
    </source>
</evidence>
<accession>A0ABV3DR11</accession>
<name>A0ABV3DR11_9ACTN</name>
<keyword evidence="3" id="KW-0804">Transcription</keyword>
<evidence type="ECO:0000259" key="5">
    <source>
        <dbReference type="PROSITE" id="PS50977"/>
    </source>
</evidence>
<dbReference type="InterPro" id="IPR001647">
    <property type="entry name" value="HTH_TetR"/>
</dbReference>
<evidence type="ECO:0000313" key="6">
    <source>
        <dbReference type="EMBL" id="MEU8137692.1"/>
    </source>
</evidence>
<reference evidence="6 7" key="1">
    <citation type="submission" date="2024-06" db="EMBL/GenBank/DDBJ databases">
        <title>The Natural Products Discovery Center: Release of the First 8490 Sequenced Strains for Exploring Actinobacteria Biosynthetic Diversity.</title>
        <authorList>
            <person name="Kalkreuter E."/>
            <person name="Kautsar S.A."/>
            <person name="Yang D."/>
            <person name="Bader C.D."/>
            <person name="Teijaro C.N."/>
            <person name="Fluegel L."/>
            <person name="Davis C.M."/>
            <person name="Simpson J.R."/>
            <person name="Lauterbach L."/>
            <person name="Steele A.D."/>
            <person name="Gui C."/>
            <person name="Meng S."/>
            <person name="Li G."/>
            <person name="Viehrig K."/>
            <person name="Ye F."/>
            <person name="Su P."/>
            <person name="Kiefer A.F."/>
            <person name="Nichols A."/>
            <person name="Cepeda A.J."/>
            <person name="Yan W."/>
            <person name="Fan B."/>
            <person name="Jiang Y."/>
            <person name="Adhikari A."/>
            <person name="Zheng C.-J."/>
            <person name="Schuster L."/>
            <person name="Cowan T.M."/>
            <person name="Smanski M.J."/>
            <person name="Chevrette M.G."/>
            <person name="De Carvalho L.P.S."/>
            <person name="Shen B."/>
        </authorList>
    </citation>
    <scope>NUCLEOTIDE SEQUENCE [LARGE SCALE GENOMIC DNA]</scope>
    <source>
        <strain evidence="6 7">NPDC048946</strain>
    </source>
</reference>
<proteinExistence type="predicted"/>
<sequence length="212" mass="23132">MEPVSGAPEDEGGTADVLLGPRGAATRSRILEAAAVCVRRWGIRRLSMNDVARQAGVSRRTVYMYFPDRDTLVEAVLEAMAAALVLSITPDVRRHATLAAQVAEAAVRVHALLPAEAELGLGRRPGESVSAAMILVRCPRVVRTWLAFWRPLVEAARDRGEIRADIDADTAAEWIMRLHISLVTFPAQTFDAEDPEQVRRHVEAFVPGGFAS</sequence>
<dbReference type="SUPFAM" id="SSF48498">
    <property type="entry name" value="Tetracyclin repressor-like, C-terminal domain"/>
    <property type="match status" value="1"/>
</dbReference>
<keyword evidence="1" id="KW-0805">Transcription regulation</keyword>
<keyword evidence="2 4" id="KW-0238">DNA-binding</keyword>
<dbReference type="SUPFAM" id="SSF46689">
    <property type="entry name" value="Homeodomain-like"/>
    <property type="match status" value="1"/>
</dbReference>
<dbReference type="Gene3D" id="1.10.357.10">
    <property type="entry name" value="Tetracycline Repressor, domain 2"/>
    <property type="match status" value="1"/>
</dbReference>